<sequence>MSGLATLLCLCGRGCRDVWASDATGDGHAETFVPSTLLERAGVFCLFMLELNFHSGSSIYSSQWFACLASHTSRSNFPVTHPSFRSPLRIIIYYVIWEDTGVSDKVLIHWVNGLTLLETKAKGEQTNKDKIYDKIIALEWRTSPYVAARETTQLAIFWKEVVVASGNVNGRRHYLLVDGQHVNPIIRFLSSHDGTPKPQAAIPGKRFYGDYND</sequence>
<evidence type="ECO:0000313" key="2">
    <source>
        <dbReference type="EMBL" id="KAF3540460.1"/>
    </source>
</evidence>
<feature type="signal peptide" evidence="1">
    <location>
        <begin position="1"/>
        <end position="20"/>
    </location>
</feature>
<proteinExistence type="predicted"/>
<reference evidence="2" key="1">
    <citation type="submission" date="2019-12" db="EMBL/GenBank/DDBJ databases">
        <title>Genome sequencing and annotation of Brassica cretica.</title>
        <authorList>
            <person name="Studholme D.J."/>
            <person name="Sarris P."/>
        </authorList>
    </citation>
    <scope>NUCLEOTIDE SEQUENCE</scope>
    <source>
        <strain evidence="2">PFS-109/04</strain>
        <tissue evidence="2">Leaf</tissue>
    </source>
</reference>
<name>A0A8S9QGS8_BRACR</name>
<evidence type="ECO:0000313" key="3">
    <source>
        <dbReference type="Proteomes" id="UP000712600"/>
    </source>
</evidence>
<dbReference type="AlphaFoldDB" id="A0A8S9QGS8"/>
<dbReference type="EMBL" id="QGKX02001290">
    <property type="protein sequence ID" value="KAF3540460.1"/>
    <property type="molecule type" value="Genomic_DNA"/>
</dbReference>
<accession>A0A8S9QGS8</accession>
<dbReference type="Proteomes" id="UP000712600">
    <property type="component" value="Unassembled WGS sequence"/>
</dbReference>
<protein>
    <recommendedName>
        <fullName evidence="4">Malectin-like domain-containing protein</fullName>
    </recommendedName>
</protein>
<evidence type="ECO:0000256" key="1">
    <source>
        <dbReference type="SAM" id="SignalP"/>
    </source>
</evidence>
<feature type="chain" id="PRO_5035928092" description="Malectin-like domain-containing protein" evidence="1">
    <location>
        <begin position="21"/>
        <end position="213"/>
    </location>
</feature>
<evidence type="ECO:0008006" key="4">
    <source>
        <dbReference type="Google" id="ProtNLM"/>
    </source>
</evidence>
<keyword evidence="1" id="KW-0732">Signal</keyword>
<organism evidence="2 3">
    <name type="scientific">Brassica cretica</name>
    <name type="common">Mustard</name>
    <dbReference type="NCBI Taxonomy" id="69181"/>
    <lineage>
        <taxon>Eukaryota</taxon>
        <taxon>Viridiplantae</taxon>
        <taxon>Streptophyta</taxon>
        <taxon>Embryophyta</taxon>
        <taxon>Tracheophyta</taxon>
        <taxon>Spermatophyta</taxon>
        <taxon>Magnoliopsida</taxon>
        <taxon>eudicotyledons</taxon>
        <taxon>Gunneridae</taxon>
        <taxon>Pentapetalae</taxon>
        <taxon>rosids</taxon>
        <taxon>malvids</taxon>
        <taxon>Brassicales</taxon>
        <taxon>Brassicaceae</taxon>
        <taxon>Brassiceae</taxon>
        <taxon>Brassica</taxon>
    </lineage>
</organism>
<comment type="caution">
    <text evidence="2">The sequence shown here is derived from an EMBL/GenBank/DDBJ whole genome shotgun (WGS) entry which is preliminary data.</text>
</comment>
<gene>
    <name evidence="2" type="ORF">F2Q69_00022759</name>
</gene>